<evidence type="ECO:0000259" key="1">
    <source>
        <dbReference type="Pfam" id="PF03354"/>
    </source>
</evidence>
<dbReference type="Pfam" id="PF03354">
    <property type="entry name" value="TerL_ATPase"/>
    <property type="match status" value="1"/>
</dbReference>
<dbReference type="InterPro" id="IPR027417">
    <property type="entry name" value="P-loop_NTPase"/>
</dbReference>
<dbReference type="Gene3D" id="3.40.50.300">
    <property type="entry name" value="P-loop containing nucleotide triphosphate hydrolases"/>
    <property type="match status" value="1"/>
</dbReference>
<dbReference type="InterPro" id="IPR046461">
    <property type="entry name" value="TerL_ATPase"/>
</dbReference>
<protein>
    <submittedName>
        <fullName evidence="2">COG4626 Phage terminase-like protein, large subunit</fullName>
    </submittedName>
</protein>
<feature type="domain" description="Terminase large subunit-like ATPase" evidence="1">
    <location>
        <begin position="60"/>
        <end position="208"/>
    </location>
</feature>
<dbReference type="InterPro" id="IPR005021">
    <property type="entry name" value="Terminase_largesu-like"/>
</dbReference>
<organism evidence="2">
    <name type="scientific">uncultured Caudovirales phage</name>
    <dbReference type="NCBI Taxonomy" id="2100421"/>
    <lineage>
        <taxon>Viruses</taxon>
        <taxon>Duplodnaviria</taxon>
        <taxon>Heunggongvirae</taxon>
        <taxon>Uroviricota</taxon>
        <taxon>Caudoviricetes</taxon>
        <taxon>Peduoviridae</taxon>
        <taxon>Maltschvirus</taxon>
        <taxon>Maltschvirus maltsch</taxon>
    </lineage>
</organism>
<reference evidence="2" key="1">
    <citation type="submission" date="2020-05" db="EMBL/GenBank/DDBJ databases">
        <authorList>
            <person name="Chiriac C."/>
            <person name="Salcher M."/>
            <person name="Ghai R."/>
            <person name="Kavagutti S V."/>
        </authorList>
    </citation>
    <scope>NUCLEOTIDE SEQUENCE</scope>
</reference>
<name>A0A6J5RR24_9CAUD</name>
<proteinExistence type="predicted"/>
<sequence length="470" mass="52138">MGFTEPRLHSKLLEGSSRGLEVIEFAERIGQPLLPWQQWAMIDLCAIDDEGMWRRKLAGVLIARQNGKTHFAAMRILAGLFLFDEMNIVAMSSNRQMARETFKQVARIISQHEWLKDLTVLNRGEVGRWANGQEEIVLKNGAQYRITAATRDGSRGLTADLLFVDELREISEEAWSAATYTTNARPNAQTLTVSNAGDATSTVLQNLRSRALNSASESFGWYEWSAEPKRRVNDKKAWQQANPSLGYMIDESVLANHVATDDPDAVKTEMLCMWIVSTESPWPDGAWEACQDVNLVLEPGKPTWLAVDIAPHRRTAALVGAQILDDGRIGVGMMQSWRADYNVEDTVIASEVADWARKYRAQVVAFDRYATSAIAAKLAASGIQVEDVSGGRFAQACDELLSSMTHKKIVHSGQQELIDQINASASKPMGDGNWRVVRRASMGDVNAVVALAMVVHFAVRPRNTPQILEI</sequence>
<accession>A0A6J5RR24</accession>
<evidence type="ECO:0000313" key="2">
    <source>
        <dbReference type="EMBL" id="CAB4194264.1"/>
    </source>
</evidence>
<dbReference type="PANTHER" id="PTHR41287:SF1">
    <property type="entry name" value="PROTEIN YMFN"/>
    <property type="match status" value="1"/>
</dbReference>
<gene>
    <name evidence="2" type="ORF">UFOVP1260_16</name>
</gene>
<dbReference type="EMBL" id="LR797207">
    <property type="protein sequence ID" value="CAB4194264.1"/>
    <property type="molecule type" value="Genomic_DNA"/>
</dbReference>
<dbReference type="PANTHER" id="PTHR41287">
    <property type="match status" value="1"/>
</dbReference>